<evidence type="ECO:0000313" key="1">
    <source>
        <dbReference type="EMBL" id="PTB74677.1"/>
    </source>
</evidence>
<sequence length="204" mass="23512">MTVLVGYIYHVVIVLGGGSKWAHLSLPPSLSLSLSLSLFEIYMPIYRSLSFTFDALFGHVSCSLPLTTKSTKTSNEKASMDKIRRITRRRIRSRGTSGEQVNLIRLYDNYIARRIIIFFESQLVQSLEPCHACLQQSIIGVTSRISLSSPKCHPTRHVKRKVAYDRLAREHIPQCYYKTDIHTQVDCSFIFILFQLPTYYLKYQ</sequence>
<keyword evidence="2" id="KW-1185">Reference proteome</keyword>
<name>A0A2T4BZC6_TRILO</name>
<evidence type="ECO:0000313" key="2">
    <source>
        <dbReference type="Proteomes" id="UP000240760"/>
    </source>
</evidence>
<accession>A0A2T4BZC6</accession>
<proteinExistence type="predicted"/>
<organism evidence="1 2">
    <name type="scientific">Trichoderma longibrachiatum ATCC 18648</name>
    <dbReference type="NCBI Taxonomy" id="983965"/>
    <lineage>
        <taxon>Eukaryota</taxon>
        <taxon>Fungi</taxon>
        <taxon>Dikarya</taxon>
        <taxon>Ascomycota</taxon>
        <taxon>Pezizomycotina</taxon>
        <taxon>Sordariomycetes</taxon>
        <taxon>Hypocreomycetidae</taxon>
        <taxon>Hypocreales</taxon>
        <taxon>Hypocreaceae</taxon>
        <taxon>Trichoderma</taxon>
    </lineage>
</organism>
<protein>
    <submittedName>
        <fullName evidence="1">Uncharacterized protein</fullName>
    </submittedName>
</protein>
<dbReference type="EMBL" id="KZ679135">
    <property type="protein sequence ID" value="PTB74677.1"/>
    <property type="molecule type" value="Genomic_DNA"/>
</dbReference>
<dbReference type="AlphaFoldDB" id="A0A2T4BZC6"/>
<gene>
    <name evidence="1" type="ORF">M440DRAFT_100837</name>
</gene>
<reference evidence="1 2" key="1">
    <citation type="submission" date="2016-07" db="EMBL/GenBank/DDBJ databases">
        <title>Multiple horizontal gene transfer events from other fungi enriched the ability of initially mycotrophic Trichoderma (Ascomycota) to feed on dead plant biomass.</title>
        <authorList>
            <consortium name="DOE Joint Genome Institute"/>
            <person name="Aerts A."/>
            <person name="Atanasova L."/>
            <person name="Chenthamara K."/>
            <person name="Zhang J."/>
            <person name="Grujic M."/>
            <person name="Henrissat B."/>
            <person name="Kuo A."/>
            <person name="Salamov A."/>
            <person name="Lipzen A."/>
            <person name="Labutti K."/>
            <person name="Barry K."/>
            <person name="Miao Y."/>
            <person name="Rahimi M.J."/>
            <person name="Shen Q."/>
            <person name="Grigoriev I.V."/>
            <person name="Kubicek C.P."/>
            <person name="Druzhinina I.S."/>
        </authorList>
    </citation>
    <scope>NUCLEOTIDE SEQUENCE [LARGE SCALE GENOMIC DNA]</scope>
    <source>
        <strain evidence="1 2">ATCC 18648</strain>
    </source>
</reference>
<dbReference type="Proteomes" id="UP000240760">
    <property type="component" value="Unassembled WGS sequence"/>
</dbReference>